<gene>
    <name evidence="1" type="ORF">B0X71_09900</name>
</gene>
<dbReference type="EMBL" id="CP019640">
    <property type="protein sequence ID" value="AQQ53359.1"/>
    <property type="molecule type" value="Genomic_DNA"/>
</dbReference>
<dbReference type="Proteomes" id="UP000188184">
    <property type="component" value="Chromosome"/>
</dbReference>
<organism evidence="1 2">
    <name type="scientific">Planococcus lenghuensis</name>
    <dbReference type="NCBI Taxonomy" id="2213202"/>
    <lineage>
        <taxon>Bacteria</taxon>
        <taxon>Bacillati</taxon>
        <taxon>Bacillota</taxon>
        <taxon>Bacilli</taxon>
        <taxon>Bacillales</taxon>
        <taxon>Caryophanaceae</taxon>
        <taxon>Planococcus</taxon>
    </lineage>
</organism>
<protein>
    <submittedName>
        <fullName evidence="1">Uncharacterized protein</fullName>
    </submittedName>
</protein>
<proteinExistence type="predicted"/>
<name>A0A1Q2KYT5_9BACL</name>
<evidence type="ECO:0000313" key="2">
    <source>
        <dbReference type="Proteomes" id="UP000188184"/>
    </source>
</evidence>
<evidence type="ECO:0000313" key="1">
    <source>
        <dbReference type="EMBL" id="AQQ53359.1"/>
    </source>
</evidence>
<accession>A0A1Q2KYT5</accession>
<reference evidence="1 2" key="1">
    <citation type="submission" date="2017-02" db="EMBL/GenBank/DDBJ databases">
        <title>The complete genomic sequence of a novel cold adapted crude oil-degrading bacterium Planococcus qaidamina Y42.</title>
        <authorList>
            <person name="Yang R."/>
        </authorList>
    </citation>
    <scope>NUCLEOTIDE SEQUENCE [LARGE SCALE GENOMIC DNA]</scope>
    <source>
        <strain evidence="1 2">Y42</strain>
    </source>
</reference>
<sequence>MLSRLPLPFQQNFFKRIELKNYETISLKIINVPGCHENRVDKGNGDLQAILNQGIRSLDEVEIMVLGTDGSTSVIKN</sequence>
<keyword evidence="2" id="KW-1185">Reference proteome</keyword>
<dbReference type="AlphaFoldDB" id="A0A1Q2KYT5"/>
<dbReference type="KEGG" id="pmar:B0X71_09900"/>